<reference evidence="2" key="1">
    <citation type="submission" date="2021-04" db="EMBL/GenBank/DDBJ databases">
        <title>Complete genome sequence for Sulfitobacter sp. strain JK7-1.</title>
        <authorList>
            <person name="Park S.-J."/>
        </authorList>
    </citation>
    <scope>NUCLEOTIDE SEQUENCE</scope>
    <source>
        <strain evidence="2">JK7-1</strain>
    </source>
</reference>
<proteinExistence type="predicted"/>
<keyword evidence="1" id="KW-0812">Transmembrane</keyword>
<feature type="transmembrane region" description="Helical" evidence="1">
    <location>
        <begin position="110"/>
        <end position="136"/>
    </location>
</feature>
<sequence length="147" mass="16447">MTEIPKITERRTLHWRAFIASLLLPPVVTLGPLLLVSLAIPTLNTLLIVVYVMLVFGGAIYLLIGTPTLIWYLRRQPADPFKTALIALVSLLILIPAAPLFWLFTGDRDAMWISATLMMFGAVLAPLWAAIFALLYNRFTHGKEKKC</sequence>
<evidence type="ECO:0000313" key="3">
    <source>
        <dbReference type="Proteomes" id="UP000683291"/>
    </source>
</evidence>
<keyword evidence="3" id="KW-1185">Reference proteome</keyword>
<keyword evidence="1" id="KW-1133">Transmembrane helix</keyword>
<evidence type="ECO:0000256" key="1">
    <source>
        <dbReference type="SAM" id="Phobius"/>
    </source>
</evidence>
<dbReference type="RefSeq" id="WP_212703805.1">
    <property type="nucleotide sequence ID" value="NZ_CP073581.1"/>
</dbReference>
<dbReference type="EMBL" id="CP073581">
    <property type="protein sequence ID" value="QUJ75600.1"/>
    <property type="molecule type" value="Genomic_DNA"/>
</dbReference>
<feature type="transmembrane region" description="Helical" evidence="1">
    <location>
        <begin position="17"/>
        <end position="40"/>
    </location>
</feature>
<dbReference type="Proteomes" id="UP000683291">
    <property type="component" value="Chromosome 1"/>
</dbReference>
<feature type="transmembrane region" description="Helical" evidence="1">
    <location>
        <begin position="85"/>
        <end position="104"/>
    </location>
</feature>
<gene>
    <name evidence="2" type="ORF">KDD17_11610</name>
</gene>
<dbReference type="KEGG" id="sual:KDD17_11610"/>
<keyword evidence="1" id="KW-0472">Membrane</keyword>
<protein>
    <submittedName>
        <fullName evidence="2">Uncharacterized protein</fullName>
    </submittedName>
</protein>
<dbReference type="AlphaFoldDB" id="A0A975JCK5"/>
<feature type="transmembrane region" description="Helical" evidence="1">
    <location>
        <begin position="46"/>
        <end position="73"/>
    </location>
</feature>
<organism evidence="2 3">
    <name type="scientific">Sulfitobacter albidus</name>
    <dbReference type="NCBI Taxonomy" id="2829501"/>
    <lineage>
        <taxon>Bacteria</taxon>
        <taxon>Pseudomonadati</taxon>
        <taxon>Pseudomonadota</taxon>
        <taxon>Alphaproteobacteria</taxon>
        <taxon>Rhodobacterales</taxon>
        <taxon>Roseobacteraceae</taxon>
        <taxon>Sulfitobacter</taxon>
    </lineage>
</organism>
<evidence type="ECO:0000313" key="2">
    <source>
        <dbReference type="EMBL" id="QUJ75600.1"/>
    </source>
</evidence>
<accession>A0A975JCK5</accession>
<name>A0A975JCK5_9RHOB</name>